<evidence type="ECO:0000256" key="4">
    <source>
        <dbReference type="ARBA" id="ARBA00022692"/>
    </source>
</evidence>
<comment type="subcellular location">
    <subcellularLocation>
        <location evidence="1">Cell membrane</location>
        <topology evidence="1">Multi-pass membrane protein</topology>
    </subcellularLocation>
</comment>
<name>A0A365UD25_9RHOB</name>
<dbReference type="EMBL" id="QNTQ01000005">
    <property type="protein sequence ID" value="RBI86407.1"/>
    <property type="molecule type" value="Genomic_DNA"/>
</dbReference>
<evidence type="ECO:0000256" key="5">
    <source>
        <dbReference type="ARBA" id="ARBA00022989"/>
    </source>
</evidence>
<evidence type="ECO:0000259" key="9">
    <source>
        <dbReference type="Pfam" id="PF13244"/>
    </source>
</evidence>
<dbReference type="OrthoDB" id="4962908at2"/>
<evidence type="ECO:0000259" key="8">
    <source>
        <dbReference type="Pfam" id="PF04039"/>
    </source>
</evidence>
<organism evidence="10 11">
    <name type="scientific">Rhodosalinus halophilus</name>
    <dbReference type="NCBI Taxonomy" id="2259333"/>
    <lineage>
        <taxon>Bacteria</taxon>
        <taxon>Pseudomonadati</taxon>
        <taxon>Pseudomonadota</taxon>
        <taxon>Alphaproteobacteria</taxon>
        <taxon>Rhodobacterales</taxon>
        <taxon>Paracoccaceae</taxon>
        <taxon>Rhodosalinus</taxon>
    </lineage>
</organism>
<keyword evidence="5 7" id="KW-1133">Transmembrane helix</keyword>
<feature type="domain" description="MrpA C-terminal/MbhD" evidence="9">
    <location>
        <begin position="47"/>
        <end position="113"/>
    </location>
</feature>
<dbReference type="InterPro" id="IPR042106">
    <property type="entry name" value="Nuo/plastoQ_OxRdtase_6_NuoJ"/>
</dbReference>
<feature type="domain" description="Na+/H+ antiporter MnhB subunit-related protein" evidence="8">
    <location>
        <begin position="223"/>
        <end position="331"/>
    </location>
</feature>
<dbReference type="InterPro" id="IPR050622">
    <property type="entry name" value="CPA3_antiporter_subunitB"/>
</dbReference>
<proteinExistence type="inferred from homology"/>
<accession>A0A365UD25</accession>
<feature type="transmembrane region" description="Helical" evidence="7">
    <location>
        <begin position="89"/>
        <end position="108"/>
    </location>
</feature>
<dbReference type="Proteomes" id="UP000253370">
    <property type="component" value="Unassembled WGS sequence"/>
</dbReference>
<dbReference type="GO" id="GO:0005886">
    <property type="term" value="C:plasma membrane"/>
    <property type="evidence" value="ECO:0007669"/>
    <property type="project" value="UniProtKB-SubCell"/>
</dbReference>
<dbReference type="PANTHER" id="PTHR33932">
    <property type="entry name" value="NA(+)/H(+) ANTIPORTER SUBUNIT B"/>
    <property type="match status" value="1"/>
</dbReference>
<evidence type="ECO:0000256" key="3">
    <source>
        <dbReference type="ARBA" id="ARBA00022475"/>
    </source>
</evidence>
<feature type="transmembrane region" description="Helical" evidence="7">
    <location>
        <begin position="65"/>
        <end position="83"/>
    </location>
</feature>
<keyword evidence="6 7" id="KW-0472">Membrane</keyword>
<keyword evidence="3" id="KW-1003">Cell membrane</keyword>
<dbReference type="Gene3D" id="1.20.120.1200">
    <property type="entry name" value="NADH-ubiquinone/plastoquinone oxidoreductase chain 6, subunit NuoJ"/>
    <property type="match status" value="1"/>
</dbReference>
<evidence type="ECO:0000256" key="2">
    <source>
        <dbReference type="ARBA" id="ARBA00009425"/>
    </source>
</evidence>
<dbReference type="Pfam" id="PF04039">
    <property type="entry name" value="MnhB"/>
    <property type="match status" value="1"/>
</dbReference>
<gene>
    <name evidence="10" type="ORF">DRV85_06575</name>
</gene>
<protein>
    <submittedName>
        <fullName evidence="10">Sodium:proton antiporter</fullName>
    </submittedName>
</protein>
<evidence type="ECO:0000256" key="6">
    <source>
        <dbReference type="ARBA" id="ARBA00023136"/>
    </source>
</evidence>
<dbReference type="InterPro" id="IPR025383">
    <property type="entry name" value="MrpA_C/MbhD"/>
</dbReference>
<keyword evidence="11" id="KW-1185">Reference proteome</keyword>
<feature type="transmembrane region" description="Helical" evidence="7">
    <location>
        <begin position="281"/>
        <end position="305"/>
    </location>
</feature>
<dbReference type="PANTHER" id="PTHR33932:SF4">
    <property type="entry name" value="NA(+)_H(+) ANTIPORTER SUBUNIT B"/>
    <property type="match status" value="1"/>
</dbReference>
<sequence length="345" mass="34538">MARSGASGADLGAGAARRGNRLATGRARGARRGGDAMTFVLDAVLCALILGVAAATIAGHGVFRAIVFFIVYGLLVAVGWVRLGAVDVALAEAAIGAGLTGVLFLAAYGRLGREGAGGDAPAPAHLPAAMAGLGVTCALGWAWSALPLPDRPGPQLAEALPMSGVENPVTAVLLNFRAWDTLLESVVLLAALTGLWMLTRDAAWGGRIGLPQHVRPDGVMAGFGRVLPPLGLLVGVYLVYIGADRPGGAFQGGTVLAAVGLVAALAGAVRPPRIGATRWRAALVAGPLVFLLAGLAGAALGAGFLTLPPQIAGAALFAIEVALAASIAVTLAFLVLGPPEETITR</sequence>
<evidence type="ECO:0000313" key="11">
    <source>
        <dbReference type="Proteomes" id="UP000253370"/>
    </source>
</evidence>
<comment type="similarity">
    <text evidence="2">Belongs to the CPA3 antiporters (TC 2.A.63) subunit B family.</text>
</comment>
<keyword evidence="4 7" id="KW-0812">Transmembrane</keyword>
<dbReference type="InterPro" id="IPR007182">
    <property type="entry name" value="MnhB"/>
</dbReference>
<feature type="transmembrane region" description="Helical" evidence="7">
    <location>
        <begin position="219"/>
        <end position="243"/>
    </location>
</feature>
<feature type="transmembrane region" description="Helical" evidence="7">
    <location>
        <begin position="249"/>
        <end position="269"/>
    </location>
</feature>
<feature type="transmembrane region" description="Helical" evidence="7">
    <location>
        <begin position="311"/>
        <end position="336"/>
    </location>
</feature>
<comment type="caution">
    <text evidence="10">The sequence shown here is derived from an EMBL/GenBank/DDBJ whole genome shotgun (WGS) entry which is preliminary data.</text>
</comment>
<evidence type="ECO:0000256" key="7">
    <source>
        <dbReference type="SAM" id="Phobius"/>
    </source>
</evidence>
<evidence type="ECO:0000256" key="1">
    <source>
        <dbReference type="ARBA" id="ARBA00004651"/>
    </source>
</evidence>
<feature type="transmembrane region" description="Helical" evidence="7">
    <location>
        <begin position="36"/>
        <end position="58"/>
    </location>
</feature>
<dbReference type="AlphaFoldDB" id="A0A365UD25"/>
<evidence type="ECO:0000313" key="10">
    <source>
        <dbReference type="EMBL" id="RBI86407.1"/>
    </source>
</evidence>
<dbReference type="Pfam" id="PF13244">
    <property type="entry name" value="MbhD"/>
    <property type="match status" value="1"/>
</dbReference>
<feature type="transmembrane region" description="Helical" evidence="7">
    <location>
        <begin position="128"/>
        <end position="146"/>
    </location>
</feature>
<reference evidence="10 11" key="1">
    <citation type="submission" date="2018-07" db="EMBL/GenBank/DDBJ databases">
        <title>Rhodosalinus sp. strain E84T genomic sequence and assembly.</title>
        <authorList>
            <person name="Liu Z.-W."/>
            <person name="Lu D.-C."/>
        </authorList>
    </citation>
    <scope>NUCLEOTIDE SEQUENCE [LARGE SCALE GENOMIC DNA]</scope>
    <source>
        <strain evidence="10 11">E84</strain>
    </source>
</reference>